<reference evidence="4 5" key="1">
    <citation type="submission" date="2019-04" db="EMBL/GenBank/DDBJ databases">
        <title>Friends and foes A comparative genomics study of 23 Aspergillus species from section Flavi.</title>
        <authorList>
            <consortium name="DOE Joint Genome Institute"/>
            <person name="Kjaerbolling I."/>
            <person name="Vesth T."/>
            <person name="Frisvad J.C."/>
            <person name="Nybo J.L."/>
            <person name="Theobald S."/>
            <person name="Kildgaard S."/>
            <person name="Isbrandt T."/>
            <person name="Kuo A."/>
            <person name="Sato A."/>
            <person name="Lyhne E.K."/>
            <person name="Kogle M.E."/>
            <person name="Wiebenga A."/>
            <person name="Kun R.S."/>
            <person name="Lubbers R.J."/>
            <person name="Makela M.R."/>
            <person name="Barry K."/>
            <person name="Chovatia M."/>
            <person name="Clum A."/>
            <person name="Daum C."/>
            <person name="Haridas S."/>
            <person name="He G."/>
            <person name="LaButti K."/>
            <person name="Lipzen A."/>
            <person name="Mondo S."/>
            <person name="Riley R."/>
            <person name="Salamov A."/>
            <person name="Simmons B.A."/>
            <person name="Magnuson J.K."/>
            <person name="Henrissat B."/>
            <person name="Mortensen U.H."/>
            <person name="Larsen T.O."/>
            <person name="Devries R.P."/>
            <person name="Grigoriev I.V."/>
            <person name="Machida M."/>
            <person name="Baker S.E."/>
            <person name="Andersen M.R."/>
        </authorList>
    </citation>
    <scope>NUCLEOTIDE SEQUENCE [LARGE SCALE GENOMIC DNA]</scope>
    <source>
        <strain evidence="4 5">CBS 151.66</strain>
    </source>
</reference>
<dbReference type="InterPro" id="IPR056119">
    <property type="entry name" value="DUF7702"/>
</dbReference>
<evidence type="ECO:0000313" key="5">
    <source>
        <dbReference type="Proteomes" id="UP000326565"/>
    </source>
</evidence>
<name>A0A5N5XAL4_9EURO</name>
<dbReference type="Pfam" id="PF24800">
    <property type="entry name" value="DUF7702"/>
    <property type="match status" value="1"/>
</dbReference>
<gene>
    <name evidence="4" type="ORF">BDV29DRAFT_40882</name>
</gene>
<evidence type="ECO:0000256" key="2">
    <source>
        <dbReference type="SAM" id="Phobius"/>
    </source>
</evidence>
<keyword evidence="2" id="KW-0472">Membrane</keyword>
<feature type="transmembrane region" description="Helical" evidence="2">
    <location>
        <begin position="42"/>
        <end position="65"/>
    </location>
</feature>
<sequence length="104" mass="11107">MASSQKCIFVVVLIALPLIACRLVYSLISDGHRFSIVGGDTTIQLCMATIKEFIVVLMHTVLGVFAPQSSVKSDSTLSGQQQLTSGNPGYNHLPHGEGAAQDIY</sequence>
<dbReference type="Proteomes" id="UP000326565">
    <property type="component" value="Unassembled WGS sequence"/>
</dbReference>
<evidence type="ECO:0000259" key="3">
    <source>
        <dbReference type="Pfam" id="PF24800"/>
    </source>
</evidence>
<keyword evidence="2" id="KW-0812">Transmembrane</keyword>
<feature type="region of interest" description="Disordered" evidence="1">
    <location>
        <begin position="70"/>
        <end position="104"/>
    </location>
</feature>
<organism evidence="4 5">
    <name type="scientific">Aspergillus leporis</name>
    <dbReference type="NCBI Taxonomy" id="41062"/>
    <lineage>
        <taxon>Eukaryota</taxon>
        <taxon>Fungi</taxon>
        <taxon>Dikarya</taxon>
        <taxon>Ascomycota</taxon>
        <taxon>Pezizomycotina</taxon>
        <taxon>Eurotiomycetes</taxon>
        <taxon>Eurotiomycetidae</taxon>
        <taxon>Eurotiales</taxon>
        <taxon>Aspergillaceae</taxon>
        <taxon>Aspergillus</taxon>
        <taxon>Aspergillus subgen. Circumdati</taxon>
    </lineage>
</organism>
<dbReference type="EMBL" id="ML732165">
    <property type="protein sequence ID" value="KAB8077721.1"/>
    <property type="molecule type" value="Genomic_DNA"/>
</dbReference>
<dbReference type="OrthoDB" id="2560628at2759"/>
<protein>
    <recommendedName>
        <fullName evidence="3">DUF7702 domain-containing protein</fullName>
    </recommendedName>
</protein>
<dbReference type="PANTHER" id="PTHR42109">
    <property type="entry name" value="UNPLACED GENOMIC SCAFFOLD UM_SCAF_CONTIG_1.265, WHOLE GENOME SHOTGUN SEQUENCE"/>
    <property type="match status" value="1"/>
</dbReference>
<evidence type="ECO:0000313" key="4">
    <source>
        <dbReference type="EMBL" id="KAB8077721.1"/>
    </source>
</evidence>
<proteinExistence type="predicted"/>
<dbReference type="PANTHER" id="PTHR42109:SF2">
    <property type="entry name" value="INTEGRAL MEMBRANE PROTEIN"/>
    <property type="match status" value="1"/>
</dbReference>
<keyword evidence="5" id="KW-1185">Reference proteome</keyword>
<evidence type="ECO:0000256" key="1">
    <source>
        <dbReference type="SAM" id="MobiDB-lite"/>
    </source>
</evidence>
<accession>A0A5N5XAL4</accession>
<keyword evidence="2" id="KW-1133">Transmembrane helix</keyword>
<feature type="compositionally biased region" description="Polar residues" evidence="1">
    <location>
        <begin position="70"/>
        <end position="88"/>
    </location>
</feature>
<dbReference type="AlphaFoldDB" id="A0A5N5XAL4"/>
<feature type="domain" description="DUF7702" evidence="3">
    <location>
        <begin position="3"/>
        <end position="66"/>
    </location>
</feature>